<comment type="similarity">
    <text evidence="2">Belongs to the major facilitator superfamily. Proton-dependent oligopeptide transporter (POT/PTR) (TC 2.A.17) family.</text>
</comment>
<evidence type="ECO:0000256" key="3">
    <source>
        <dbReference type="ARBA" id="ARBA00022692"/>
    </source>
</evidence>
<dbReference type="Gene3D" id="1.20.1250.20">
    <property type="entry name" value="MFS general substrate transporter like domains"/>
    <property type="match status" value="1"/>
</dbReference>
<dbReference type="InterPro" id="IPR000109">
    <property type="entry name" value="POT_fam"/>
</dbReference>
<accession>R7W424</accession>
<keyword evidence="3" id="KW-0812">Transmembrane</keyword>
<dbReference type="InterPro" id="IPR036259">
    <property type="entry name" value="MFS_trans_sf"/>
</dbReference>
<keyword evidence="5" id="KW-0472">Membrane</keyword>
<evidence type="ECO:0000256" key="4">
    <source>
        <dbReference type="ARBA" id="ARBA00022989"/>
    </source>
</evidence>
<dbReference type="SUPFAM" id="SSF103473">
    <property type="entry name" value="MFS general substrate transporter"/>
    <property type="match status" value="1"/>
</dbReference>
<evidence type="ECO:0000256" key="2">
    <source>
        <dbReference type="ARBA" id="ARBA00005982"/>
    </source>
</evidence>
<comment type="subcellular location">
    <subcellularLocation>
        <location evidence="1">Membrane</location>
        <topology evidence="1">Multi-pass membrane protein</topology>
    </subcellularLocation>
</comment>
<dbReference type="GO" id="GO:0016020">
    <property type="term" value="C:membrane"/>
    <property type="evidence" value="ECO:0007669"/>
    <property type="project" value="UniProtKB-SubCell"/>
</dbReference>
<dbReference type="EnsemblPlants" id="EMT14288">
    <property type="protein sequence ID" value="EMT14288"/>
    <property type="gene ID" value="F775_25445"/>
</dbReference>
<dbReference type="PANTHER" id="PTHR11654">
    <property type="entry name" value="OLIGOPEPTIDE TRANSPORTER-RELATED"/>
    <property type="match status" value="1"/>
</dbReference>
<evidence type="ECO:0000256" key="5">
    <source>
        <dbReference type="ARBA" id="ARBA00023136"/>
    </source>
</evidence>
<evidence type="ECO:0000256" key="1">
    <source>
        <dbReference type="ARBA" id="ARBA00004141"/>
    </source>
</evidence>
<reference evidence="6" key="1">
    <citation type="submission" date="2015-06" db="UniProtKB">
        <authorList>
            <consortium name="EnsemblPlants"/>
        </authorList>
    </citation>
    <scope>IDENTIFICATION</scope>
</reference>
<keyword evidence="4" id="KW-1133">Transmembrane helix</keyword>
<name>R7W424_AEGTA</name>
<evidence type="ECO:0000313" key="6">
    <source>
        <dbReference type="EnsemblPlants" id="EMT14288"/>
    </source>
</evidence>
<organism evidence="6">
    <name type="scientific">Aegilops tauschii</name>
    <name type="common">Tausch's goatgrass</name>
    <name type="synonym">Aegilops squarrosa</name>
    <dbReference type="NCBI Taxonomy" id="37682"/>
    <lineage>
        <taxon>Eukaryota</taxon>
        <taxon>Viridiplantae</taxon>
        <taxon>Streptophyta</taxon>
        <taxon>Embryophyta</taxon>
        <taxon>Tracheophyta</taxon>
        <taxon>Spermatophyta</taxon>
        <taxon>Magnoliopsida</taxon>
        <taxon>Liliopsida</taxon>
        <taxon>Poales</taxon>
        <taxon>Poaceae</taxon>
        <taxon>BOP clade</taxon>
        <taxon>Pooideae</taxon>
        <taxon>Triticodae</taxon>
        <taxon>Triticeae</taxon>
        <taxon>Triticinae</taxon>
        <taxon>Aegilops</taxon>
    </lineage>
</organism>
<sequence>MVEQLPMVLLGIMVSQSVLLLVGGVAGTDERLVESKLLEWLRSDVASWRGGGDGLLLECCGFGYVCCVPGMFVRLTVRKNSQPKKKRHAKFNKEASKLWGTYSLHMFPQKDHERTGVVDMSLYELFERMAYYGIASNLVMYMTNRLHQGTVEASNNVTNWSGTVFLTPLIGAVVADAYLGRYWTFVAGSAIYLMGMILLTLSVTVPALKPPASDGASCPRASALQLGVYFGGLYTIALGHGGTKPNISTIGADQFDDFDPAEKLHKLSFFNWWMFTIFLGILFSSTVLVYLQDNVSWTVGYGIPTLGLLASVAIFLAGTPLYRHKAPQGSPFTSMGRVIAAAVWKRGMALPDDAKELHELELEHYTSRRRFRMDATDSMRFLNKAAVKVNPGDADGGLAPPRLPPWTLCTMTQVEETKQIAKLVPLLFTLVVPCTLVAQANTLYVKQGATLDRRLGAFLVPPASLGAFITLTMLICVALYDRVFVPAVRRRTKNPRGITLLQRIGVGMLLQVVTMVITAGIENRRLSFARGHGPDAAGVLPLTIFVLLPQFVLLGAADALLVVGQVEFFYDQAPESMKSLGTAMSLIGYGAGNVLSSAILSLVGRVTAKRGNPWVTNNLNASRLDYYYALLTVLAAVNLSVFLALSVRYKYRSESRETIDVDVQGGPILVELDLKGFVLHCKRVELDELDLAQLNSY</sequence>
<proteinExistence type="inferred from homology"/>
<protein>
    <submittedName>
        <fullName evidence="6">Peptide transporter PTR3-A</fullName>
    </submittedName>
</protein>
<dbReference type="Pfam" id="PF00854">
    <property type="entry name" value="PTR2"/>
    <property type="match status" value="1"/>
</dbReference>
<dbReference type="AlphaFoldDB" id="R7W424"/>
<dbReference type="GO" id="GO:0022857">
    <property type="term" value="F:transmembrane transporter activity"/>
    <property type="evidence" value="ECO:0007669"/>
    <property type="project" value="InterPro"/>
</dbReference>